<sequence>MSRFEAILALLWDVVPDFEHLRLVSETAPFSKLPRHPSLKIFCASGFNGHQGFVHGCWVEFGGLSWWSRSSDPLTSKSRLCQQATAATTPKR</sequence>
<reference evidence="1 2" key="1">
    <citation type="journal article" date="2019" name="Sci. Rep.">
        <title>Orb-weaving spider Araneus ventricosus genome elucidates the spidroin gene catalogue.</title>
        <authorList>
            <person name="Kono N."/>
            <person name="Nakamura H."/>
            <person name="Ohtoshi R."/>
            <person name="Moran D.A.P."/>
            <person name="Shinohara A."/>
            <person name="Yoshida Y."/>
            <person name="Fujiwara M."/>
            <person name="Mori M."/>
            <person name="Tomita M."/>
            <person name="Arakawa K."/>
        </authorList>
    </citation>
    <scope>NUCLEOTIDE SEQUENCE [LARGE SCALE GENOMIC DNA]</scope>
</reference>
<evidence type="ECO:0000313" key="2">
    <source>
        <dbReference type="Proteomes" id="UP000499080"/>
    </source>
</evidence>
<accession>A0A4Y2JBT5</accession>
<dbReference type="EMBL" id="BGPR01003343">
    <property type="protein sequence ID" value="GBM86838.1"/>
    <property type="molecule type" value="Genomic_DNA"/>
</dbReference>
<gene>
    <name evidence="1" type="ORF">AVEN_225060_1</name>
</gene>
<keyword evidence="2" id="KW-1185">Reference proteome</keyword>
<name>A0A4Y2JBT5_ARAVE</name>
<organism evidence="1 2">
    <name type="scientific">Araneus ventricosus</name>
    <name type="common">Orbweaver spider</name>
    <name type="synonym">Epeira ventricosa</name>
    <dbReference type="NCBI Taxonomy" id="182803"/>
    <lineage>
        <taxon>Eukaryota</taxon>
        <taxon>Metazoa</taxon>
        <taxon>Ecdysozoa</taxon>
        <taxon>Arthropoda</taxon>
        <taxon>Chelicerata</taxon>
        <taxon>Arachnida</taxon>
        <taxon>Araneae</taxon>
        <taxon>Araneomorphae</taxon>
        <taxon>Entelegynae</taxon>
        <taxon>Araneoidea</taxon>
        <taxon>Araneidae</taxon>
        <taxon>Araneus</taxon>
    </lineage>
</organism>
<evidence type="ECO:0000313" key="1">
    <source>
        <dbReference type="EMBL" id="GBM86838.1"/>
    </source>
</evidence>
<dbReference type="AlphaFoldDB" id="A0A4Y2JBT5"/>
<dbReference type="Proteomes" id="UP000499080">
    <property type="component" value="Unassembled WGS sequence"/>
</dbReference>
<comment type="caution">
    <text evidence="1">The sequence shown here is derived from an EMBL/GenBank/DDBJ whole genome shotgun (WGS) entry which is preliminary data.</text>
</comment>
<protein>
    <submittedName>
        <fullName evidence="1">Uncharacterized protein</fullName>
    </submittedName>
</protein>
<proteinExistence type="predicted"/>